<comment type="caution">
    <text evidence="1">The sequence shown here is derived from an EMBL/GenBank/DDBJ whole genome shotgun (WGS) entry which is preliminary data.</text>
</comment>
<sequence length="78" mass="8976">MRWRIHLRPCGHVMHNSPCTWRVCVYKCADLVVHCGAYFLNMVRIRSWSASSKTSSTGTVWSLPISAYHQLLHFLLSA</sequence>
<organism evidence="1 2">
    <name type="scientific">Trichinella pseudospiralis</name>
    <name type="common">Parasitic roundworm</name>
    <dbReference type="NCBI Taxonomy" id="6337"/>
    <lineage>
        <taxon>Eukaryota</taxon>
        <taxon>Metazoa</taxon>
        <taxon>Ecdysozoa</taxon>
        <taxon>Nematoda</taxon>
        <taxon>Enoplea</taxon>
        <taxon>Dorylaimia</taxon>
        <taxon>Trichinellida</taxon>
        <taxon>Trichinellidae</taxon>
        <taxon>Trichinella</taxon>
    </lineage>
</organism>
<evidence type="ECO:0000313" key="1">
    <source>
        <dbReference type="EMBL" id="KRX86764.1"/>
    </source>
</evidence>
<protein>
    <submittedName>
        <fullName evidence="1">Uncharacterized protein</fullName>
    </submittedName>
</protein>
<name>A0A0V0XFK9_TRIPS</name>
<dbReference type="Proteomes" id="UP000054815">
    <property type="component" value="Unassembled WGS sequence"/>
</dbReference>
<dbReference type="AlphaFoldDB" id="A0A0V0XFK9"/>
<gene>
    <name evidence="1" type="ORF">T4E_11832</name>
</gene>
<accession>A0A0V0XFK9</accession>
<dbReference type="EMBL" id="JYDU01000339">
    <property type="protein sequence ID" value="KRX86764.1"/>
    <property type="molecule type" value="Genomic_DNA"/>
</dbReference>
<evidence type="ECO:0000313" key="2">
    <source>
        <dbReference type="Proteomes" id="UP000054815"/>
    </source>
</evidence>
<reference evidence="1 2" key="1">
    <citation type="submission" date="2015-01" db="EMBL/GenBank/DDBJ databases">
        <title>Evolution of Trichinella species and genotypes.</title>
        <authorList>
            <person name="Korhonen P.K."/>
            <person name="Edoardo P."/>
            <person name="Giuseppe L.R."/>
            <person name="Gasser R.B."/>
        </authorList>
    </citation>
    <scope>NUCLEOTIDE SEQUENCE [LARGE SCALE GENOMIC DNA]</scope>
    <source>
        <strain evidence="1">ISS141</strain>
    </source>
</reference>
<proteinExistence type="predicted"/>